<reference evidence="8 9" key="1">
    <citation type="submission" date="2016-03" db="EMBL/GenBank/DDBJ databases">
        <title>Choanephora cucurbitarum.</title>
        <authorList>
            <person name="Min B."/>
            <person name="Park H."/>
            <person name="Park J.-H."/>
            <person name="Shin H.-D."/>
            <person name="Choi I.-G."/>
        </authorList>
    </citation>
    <scope>NUCLEOTIDE SEQUENCE [LARGE SCALE GENOMIC DNA]</scope>
    <source>
        <strain evidence="8 9">KUS-F28377</strain>
    </source>
</reference>
<keyword evidence="3" id="KW-0238">DNA-binding</keyword>
<dbReference type="PANTHER" id="PTHR13044">
    <property type="entry name" value="ACTIVATING TRANSCRIPTION FACTOR ATF 4/5"/>
    <property type="match status" value="1"/>
</dbReference>
<evidence type="ECO:0000259" key="7">
    <source>
        <dbReference type="PROSITE" id="PS50217"/>
    </source>
</evidence>
<dbReference type="InParanoid" id="A0A1C7NI70"/>
<dbReference type="PANTHER" id="PTHR13044:SF14">
    <property type="entry name" value="CRYPTOCEPHAL, ISOFORM A"/>
    <property type="match status" value="1"/>
</dbReference>
<dbReference type="InterPro" id="IPR046347">
    <property type="entry name" value="bZIP_sf"/>
</dbReference>
<dbReference type="Pfam" id="PF07716">
    <property type="entry name" value="bZIP_2"/>
    <property type="match status" value="1"/>
</dbReference>
<dbReference type="PROSITE" id="PS50217">
    <property type="entry name" value="BZIP"/>
    <property type="match status" value="1"/>
</dbReference>
<feature type="domain" description="BZIP" evidence="7">
    <location>
        <begin position="340"/>
        <end position="403"/>
    </location>
</feature>
<feature type="region of interest" description="Disordered" evidence="6">
    <location>
        <begin position="280"/>
        <end position="355"/>
    </location>
</feature>
<organism evidence="8 9">
    <name type="scientific">Choanephora cucurbitarum</name>
    <dbReference type="NCBI Taxonomy" id="101091"/>
    <lineage>
        <taxon>Eukaryota</taxon>
        <taxon>Fungi</taxon>
        <taxon>Fungi incertae sedis</taxon>
        <taxon>Mucoromycota</taxon>
        <taxon>Mucoromycotina</taxon>
        <taxon>Mucoromycetes</taxon>
        <taxon>Mucorales</taxon>
        <taxon>Mucorineae</taxon>
        <taxon>Choanephoraceae</taxon>
        <taxon>Choanephoroideae</taxon>
        <taxon>Choanephora</taxon>
    </lineage>
</organism>
<dbReference type="AlphaFoldDB" id="A0A1C7NI70"/>
<feature type="compositionally biased region" description="Polar residues" evidence="6">
    <location>
        <begin position="83"/>
        <end position="101"/>
    </location>
</feature>
<feature type="compositionally biased region" description="Basic and acidic residues" evidence="6">
    <location>
        <begin position="230"/>
        <end position="239"/>
    </location>
</feature>
<dbReference type="Gene3D" id="1.20.5.170">
    <property type="match status" value="1"/>
</dbReference>
<evidence type="ECO:0000256" key="2">
    <source>
        <dbReference type="ARBA" id="ARBA00023015"/>
    </source>
</evidence>
<evidence type="ECO:0000256" key="6">
    <source>
        <dbReference type="SAM" id="MobiDB-lite"/>
    </source>
</evidence>
<protein>
    <recommendedName>
        <fullName evidence="7">BZIP domain-containing protein</fullName>
    </recommendedName>
</protein>
<dbReference type="STRING" id="101091.A0A1C7NI70"/>
<evidence type="ECO:0000256" key="3">
    <source>
        <dbReference type="ARBA" id="ARBA00023125"/>
    </source>
</evidence>
<keyword evidence="5" id="KW-0539">Nucleus</keyword>
<keyword evidence="9" id="KW-1185">Reference proteome</keyword>
<dbReference type="SUPFAM" id="SSF57959">
    <property type="entry name" value="Leucine zipper domain"/>
    <property type="match status" value="1"/>
</dbReference>
<dbReference type="InterPro" id="IPR004827">
    <property type="entry name" value="bZIP"/>
</dbReference>
<feature type="region of interest" description="Disordered" evidence="6">
    <location>
        <begin position="130"/>
        <end position="240"/>
    </location>
</feature>
<name>A0A1C7NI70_9FUNG</name>
<gene>
    <name evidence="8" type="ORF">A0J61_03133</name>
</gene>
<dbReference type="GO" id="GO:0000977">
    <property type="term" value="F:RNA polymerase II transcription regulatory region sequence-specific DNA binding"/>
    <property type="evidence" value="ECO:0007669"/>
    <property type="project" value="TreeGrafter"/>
</dbReference>
<evidence type="ECO:0000313" key="9">
    <source>
        <dbReference type="Proteomes" id="UP000093000"/>
    </source>
</evidence>
<evidence type="ECO:0000313" key="8">
    <source>
        <dbReference type="EMBL" id="OBZ88817.1"/>
    </source>
</evidence>
<feature type="compositionally biased region" description="Low complexity" evidence="6">
    <location>
        <begin position="323"/>
        <end position="339"/>
    </location>
</feature>
<dbReference type="SMART" id="SM00338">
    <property type="entry name" value="BRLZ"/>
    <property type="match status" value="1"/>
</dbReference>
<evidence type="ECO:0000256" key="1">
    <source>
        <dbReference type="ARBA" id="ARBA00004123"/>
    </source>
</evidence>
<comment type="caution">
    <text evidence="8">The sequence shown here is derived from an EMBL/GenBank/DDBJ whole genome shotgun (WGS) entry which is preliminary data.</text>
</comment>
<dbReference type="PROSITE" id="PS00036">
    <property type="entry name" value="BZIP_BASIC"/>
    <property type="match status" value="1"/>
</dbReference>
<feature type="region of interest" description="Disordered" evidence="6">
    <location>
        <begin position="67"/>
        <end position="101"/>
    </location>
</feature>
<sequence length="450" mass="51343">MTIIIMTQSSEKGNRQLKNESSDANSAWSSMELLNQMITPVQTLTNNDLQQELDFYANTQFRYSNNQSNVSTTTAKDDPNYLDLSNLNGQPQSHSFGSQSDAFTQQQALRNLALALDQQQRRSSANMDILLGHGMPDQNTNSQGHPVNARYPSNPLTTSQPSHRLPPFAPDLMDYTDQINMVLPATSSSRTKQMDPPEKPKRARKIPSNQQTQFRFKSDQSDRNNQSDNDSTKDKKKPLDVNMLTQHNMQQEMTATRTITLGETTFTFTIDSLLNANKRKGKQKELNTKKTDIEDEEMLDDEEEDQESDKDEEEPVIGDGALSFSSIGSSNSHSSQKKSTLTKDDKRRRNTAASARFRIKKKMKEQALQKTACEMTEKAQMMENKVHELEREIKWLKALVVEKNESTLEKLIRDRPPNSIAFPLPSASRPLLTQYDYQNMEKEDRDYSHF</sequence>
<dbReference type="EMBL" id="LUGH01000129">
    <property type="protein sequence ID" value="OBZ88817.1"/>
    <property type="molecule type" value="Genomic_DNA"/>
</dbReference>
<dbReference type="GO" id="GO:0005634">
    <property type="term" value="C:nucleus"/>
    <property type="evidence" value="ECO:0007669"/>
    <property type="project" value="UniProtKB-SubCell"/>
</dbReference>
<dbReference type="CDD" id="cd14705">
    <property type="entry name" value="bZIP_Zip1"/>
    <property type="match status" value="1"/>
</dbReference>
<evidence type="ECO:0000256" key="5">
    <source>
        <dbReference type="ARBA" id="ARBA00023242"/>
    </source>
</evidence>
<evidence type="ECO:0000256" key="4">
    <source>
        <dbReference type="ARBA" id="ARBA00023163"/>
    </source>
</evidence>
<comment type="subcellular location">
    <subcellularLocation>
        <location evidence="1">Nucleus</location>
    </subcellularLocation>
</comment>
<feature type="compositionally biased region" description="Acidic residues" evidence="6">
    <location>
        <begin position="293"/>
        <end position="316"/>
    </location>
</feature>
<feature type="compositionally biased region" description="Basic and acidic residues" evidence="6">
    <location>
        <begin position="283"/>
        <end position="292"/>
    </location>
</feature>
<accession>A0A1C7NI70</accession>
<keyword evidence="4" id="KW-0804">Transcription</keyword>
<dbReference type="OrthoDB" id="1939598at2759"/>
<keyword evidence="2" id="KW-0805">Transcription regulation</keyword>
<proteinExistence type="predicted"/>
<dbReference type="Proteomes" id="UP000093000">
    <property type="component" value="Unassembled WGS sequence"/>
</dbReference>
<dbReference type="GO" id="GO:0001228">
    <property type="term" value="F:DNA-binding transcription activator activity, RNA polymerase II-specific"/>
    <property type="evidence" value="ECO:0007669"/>
    <property type="project" value="TreeGrafter"/>
</dbReference>